<dbReference type="Gene3D" id="1.10.730.10">
    <property type="entry name" value="Isoleucyl-tRNA Synthetase, Domain 1"/>
    <property type="match status" value="1"/>
</dbReference>
<evidence type="ECO:0000256" key="7">
    <source>
        <dbReference type="ARBA" id="ARBA00023146"/>
    </source>
</evidence>
<dbReference type="AlphaFoldDB" id="A0A1F6EHF7"/>
<dbReference type="Proteomes" id="UP000177306">
    <property type="component" value="Unassembled WGS sequence"/>
</dbReference>
<evidence type="ECO:0000256" key="10">
    <source>
        <dbReference type="RuleBase" id="RU363035"/>
    </source>
</evidence>
<evidence type="ECO:0000256" key="9">
    <source>
        <dbReference type="ARBA" id="ARBA00047552"/>
    </source>
</evidence>
<evidence type="ECO:0000256" key="4">
    <source>
        <dbReference type="ARBA" id="ARBA00022741"/>
    </source>
</evidence>
<comment type="catalytic activity">
    <reaction evidence="9">
        <text>tRNA(Val) + L-valine + ATP = L-valyl-tRNA(Val) + AMP + diphosphate</text>
        <dbReference type="Rhea" id="RHEA:10704"/>
        <dbReference type="Rhea" id="RHEA-COMP:9672"/>
        <dbReference type="Rhea" id="RHEA-COMP:9708"/>
        <dbReference type="ChEBI" id="CHEBI:30616"/>
        <dbReference type="ChEBI" id="CHEBI:33019"/>
        <dbReference type="ChEBI" id="CHEBI:57762"/>
        <dbReference type="ChEBI" id="CHEBI:78442"/>
        <dbReference type="ChEBI" id="CHEBI:78537"/>
        <dbReference type="ChEBI" id="CHEBI:456215"/>
        <dbReference type="EC" id="6.1.1.9"/>
    </reaction>
</comment>
<keyword evidence="5 10" id="KW-0067">ATP-binding</keyword>
<dbReference type="EMBL" id="MFLY01000012">
    <property type="protein sequence ID" value="OGG73084.1"/>
    <property type="molecule type" value="Genomic_DNA"/>
</dbReference>
<dbReference type="PANTHER" id="PTHR11946:SF93">
    <property type="entry name" value="VALINE--TRNA LIGASE, CHLOROPLASTIC_MITOCHONDRIAL 2"/>
    <property type="match status" value="1"/>
</dbReference>
<dbReference type="PANTHER" id="PTHR11946">
    <property type="entry name" value="VALYL-TRNA SYNTHETASES"/>
    <property type="match status" value="1"/>
</dbReference>
<organism evidence="14 15">
    <name type="scientific">Candidatus Kaiserbacteria bacterium RIFCSPLOWO2_01_FULL_53_17</name>
    <dbReference type="NCBI Taxonomy" id="1798511"/>
    <lineage>
        <taxon>Bacteria</taxon>
        <taxon>Candidatus Kaiseribacteriota</taxon>
    </lineage>
</organism>
<keyword evidence="7 10" id="KW-0030">Aminoacyl-tRNA synthetase</keyword>
<dbReference type="InterPro" id="IPR014729">
    <property type="entry name" value="Rossmann-like_a/b/a_fold"/>
</dbReference>
<feature type="region of interest" description="Disordered" evidence="11">
    <location>
        <begin position="1"/>
        <end position="30"/>
    </location>
</feature>
<dbReference type="InterPro" id="IPR009080">
    <property type="entry name" value="tRNAsynth_Ia_anticodon-bd"/>
</dbReference>
<accession>A0A1F6EHF7</accession>
<keyword evidence="3 10" id="KW-0436">Ligase</keyword>
<dbReference type="GO" id="GO:0005524">
    <property type="term" value="F:ATP binding"/>
    <property type="evidence" value="ECO:0007669"/>
    <property type="project" value="UniProtKB-KW"/>
</dbReference>
<dbReference type="CDD" id="cd00817">
    <property type="entry name" value="ValRS_core"/>
    <property type="match status" value="1"/>
</dbReference>
<evidence type="ECO:0000256" key="8">
    <source>
        <dbReference type="ARBA" id="ARBA00029936"/>
    </source>
</evidence>
<dbReference type="Pfam" id="PF08264">
    <property type="entry name" value="Anticodon_1"/>
    <property type="match status" value="1"/>
</dbReference>
<keyword evidence="6 10" id="KW-0648">Protein biosynthesis</keyword>
<dbReference type="PRINTS" id="PR00986">
    <property type="entry name" value="TRNASYNTHVAL"/>
</dbReference>
<evidence type="ECO:0000256" key="5">
    <source>
        <dbReference type="ARBA" id="ARBA00022840"/>
    </source>
</evidence>
<dbReference type="InterPro" id="IPR013155">
    <property type="entry name" value="M/V/L/I-tRNA-synth_anticd-bd"/>
</dbReference>
<evidence type="ECO:0000313" key="14">
    <source>
        <dbReference type="EMBL" id="OGG73084.1"/>
    </source>
</evidence>
<dbReference type="SUPFAM" id="SSF50677">
    <property type="entry name" value="ValRS/IleRS/LeuRS editing domain"/>
    <property type="match status" value="1"/>
</dbReference>
<evidence type="ECO:0000259" key="12">
    <source>
        <dbReference type="Pfam" id="PF00133"/>
    </source>
</evidence>
<evidence type="ECO:0000256" key="3">
    <source>
        <dbReference type="ARBA" id="ARBA00022598"/>
    </source>
</evidence>
<evidence type="ECO:0000256" key="6">
    <source>
        <dbReference type="ARBA" id="ARBA00022917"/>
    </source>
</evidence>
<evidence type="ECO:0000259" key="13">
    <source>
        <dbReference type="Pfam" id="PF08264"/>
    </source>
</evidence>
<gene>
    <name evidence="14" type="ORF">A3A38_04285</name>
</gene>
<dbReference type="InterPro" id="IPR002300">
    <property type="entry name" value="aa-tRNA-synth_Ia"/>
</dbReference>
<feature type="domain" description="Aminoacyl-tRNA synthetase class Ia" evidence="12">
    <location>
        <begin position="37"/>
        <end position="467"/>
    </location>
</feature>
<proteinExistence type="inferred from homology"/>
<evidence type="ECO:0000256" key="1">
    <source>
        <dbReference type="ARBA" id="ARBA00013169"/>
    </source>
</evidence>
<keyword evidence="2" id="KW-0963">Cytoplasm</keyword>
<feature type="domain" description="Aminoacyl-tRNA synthetase class Ia" evidence="12">
    <location>
        <begin position="605"/>
        <end position="729"/>
    </location>
</feature>
<evidence type="ECO:0000256" key="2">
    <source>
        <dbReference type="ARBA" id="ARBA00022490"/>
    </source>
</evidence>
<dbReference type="SUPFAM" id="SSF88697">
    <property type="entry name" value="PUA domain-like"/>
    <property type="match status" value="1"/>
</dbReference>
<dbReference type="InterPro" id="IPR002303">
    <property type="entry name" value="Valyl-tRNA_ligase"/>
</dbReference>
<protein>
    <recommendedName>
        <fullName evidence="1">valine--tRNA ligase</fullName>
        <ecNumber evidence="1">6.1.1.9</ecNumber>
    </recommendedName>
    <alternativeName>
        <fullName evidence="8">Valyl-tRNA synthetase</fullName>
    </alternativeName>
</protein>
<dbReference type="InterPro" id="IPR033705">
    <property type="entry name" value="Anticodon_Ia_Val"/>
</dbReference>
<dbReference type="InterPro" id="IPR009008">
    <property type="entry name" value="Val/Leu/Ile-tRNA-synth_edit"/>
</dbReference>
<dbReference type="FunFam" id="3.40.50.620:FF:000020">
    <property type="entry name" value="Valine--tRNA ligase, mitochondrial"/>
    <property type="match status" value="1"/>
</dbReference>
<dbReference type="GO" id="GO:0004832">
    <property type="term" value="F:valine-tRNA ligase activity"/>
    <property type="evidence" value="ECO:0007669"/>
    <property type="project" value="UniProtKB-EC"/>
</dbReference>
<dbReference type="InterPro" id="IPR015947">
    <property type="entry name" value="PUA-like_sf"/>
</dbReference>
<dbReference type="SUPFAM" id="SSF52374">
    <property type="entry name" value="Nucleotidylyl transferase"/>
    <property type="match status" value="1"/>
</dbReference>
<keyword evidence="4 10" id="KW-0547">Nucleotide-binding</keyword>
<dbReference type="InterPro" id="IPR001412">
    <property type="entry name" value="aa-tRNA-synth_I_CS"/>
</dbReference>
<dbReference type="PROSITE" id="PS00178">
    <property type="entry name" value="AA_TRNA_LIGASE_I"/>
    <property type="match status" value="1"/>
</dbReference>
<comment type="similarity">
    <text evidence="10">Belongs to the class-I aminoacyl-tRNA synthetase family.</text>
</comment>
<evidence type="ECO:0000256" key="11">
    <source>
        <dbReference type="SAM" id="MobiDB-lite"/>
    </source>
</evidence>
<reference evidence="14 15" key="1">
    <citation type="journal article" date="2016" name="Nat. Commun.">
        <title>Thousands of microbial genomes shed light on interconnected biogeochemical processes in an aquifer system.</title>
        <authorList>
            <person name="Anantharaman K."/>
            <person name="Brown C.T."/>
            <person name="Hug L.A."/>
            <person name="Sharon I."/>
            <person name="Castelle C.J."/>
            <person name="Probst A.J."/>
            <person name="Thomas B.C."/>
            <person name="Singh A."/>
            <person name="Wilkins M.J."/>
            <person name="Karaoz U."/>
            <person name="Brodie E.L."/>
            <person name="Williams K.H."/>
            <person name="Hubbard S.S."/>
            <person name="Banfield J.F."/>
        </authorList>
    </citation>
    <scope>NUCLEOTIDE SEQUENCE [LARGE SCALE GENOMIC DNA]</scope>
</reference>
<comment type="caution">
    <text evidence="14">The sequence shown here is derived from an EMBL/GenBank/DDBJ whole genome shotgun (WGS) entry which is preliminary data.</text>
</comment>
<dbReference type="SUPFAM" id="SSF47323">
    <property type="entry name" value="Anticodon-binding domain of a subclass of class I aminoacyl-tRNA synthetases"/>
    <property type="match status" value="1"/>
</dbReference>
<evidence type="ECO:0000313" key="15">
    <source>
        <dbReference type="Proteomes" id="UP000177306"/>
    </source>
</evidence>
<feature type="domain" description="Methionyl/Valyl/Leucyl/Isoleucyl-tRNA synthetase anticodon-binding" evidence="13">
    <location>
        <begin position="768"/>
        <end position="876"/>
    </location>
</feature>
<dbReference type="Gene3D" id="3.40.50.620">
    <property type="entry name" value="HUPs"/>
    <property type="match status" value="3"/>
</dbReference>
<name>A0A1F6EHF7_9BACT</name>
<dbReference type="Pfam" id="PF00133">
    <property type="entry name" value="tRNA-synt_1"/>
    <property type="match status" value="2"/>
</dbReference>
<dbReference type="GO" id="GO:0002161">
    <property type="term" value="F:aminoacyl-tRNA deacylase activity"/>
    <property type="evidence" value="ECO:0007669"/>
    <property type="project" value="InterPro"/>
</dbReference>
<dbReference type="CDD" id="cd07962">
    <property type="entry name" value="Anticodon_Ia_Val"/>
    <property type="match status" value="1"/>
</dbReference>
<dbReference type="EC" id="6.1.1.9" evidence="1"/>
<dbReference type="GO" id="GO:0005829">
    <property type="term" value="C:cytosol"/>
    <property type="evidence" value="ECO:0007669"/>
    <property type="project" value="TreeGrafter"/>
</dbReference>
<sequence>MAENRAGPIRDKSSNGVNIPEEFLKPYNPAEEEPKTIKLWDESGYTNPDKMIADGLIKPDAESYSIVLPPPNVTGTLHMGHAAMLAIEDILIRYARMNGKKTLWIPGTDSAAIATQAKVEKEIYKEEKKTRHDLGRDELLKRIEAFTEESKKNIINQVRTMGASLDWSRYAYTLDEKRYAAVMEAFVRMYDAGLIYRGDRIVNWDPKGQTTISDDEIVYEERQAKLYTFKYSKDFPIAISTTRPETKVGDTAVAVHLDDERYRAYIGKEYDAVFCDVPLHIKIVADESVEKDFGTGALGVTPAHSMTDWEIADRHNLPRPQVINEYAKMMVEGRLKDKKTKDAREEIVAWLRDEDLLENEEDVTQNISTAERTGGIIEPLPKRQWFIAVNKKAKFPDGKERTLKEWMHEAVESGQTKIAPERFEKIYYHWIDNLRDWCISRQIWFGHRIPVWYRDQSNDKRQKTKIWNLKIYGDEIFNALQNGTKTIEVRAGRPQGSEKYWGDLHSGDLIDFSLADEKTDLVIESIKPTRKTVGNVSHFKNFDELFAVYPAEKDYPGKSVDELKQWWAKRPVLHDRIEKYGVWVIEFASDATTEEIYCGVIPPKGEGWEQDLDTLDTWFSSGLWTFSTLGWPGETADLKTYHPTSVLETGYDILFFWVARMILMSGFLVGQVPFKQVYLHGLVRDGQGRKMSKSLGNIINPLDMITKYGADATRLSLIIGAAPGTDLKLSEDRVRGYKHFANKLWNIARFVLENIDDGFTKPVITDADQALIAEIMEMAKNVSENIEKFRLDLAADSIYHFVWDRFAAEILEESKVIFKSGGEAATSRRYVLYAILTTSLKLLHPFMPFVTEAIWQKLPQSPQKDAELLMVAKWPTKT</sequence>
<dbReference type="GO" id="GO:0006438">
    <property type="term" value="P:valyl-tRNA aminoacylation"/>
    <property type="evidence" value="ECO:0007669"/>
    <property type="project" value="InterPro"/>
</dbReference>